<keyword evidence="1" id="KW-1133">Transmembrane helix</keyword>
<sequence>MDNSTATVLGRITRLTIWSLYAQFAISIVSLISHIMEWRLLEDMEAGRFADEDTMMRAADGNDLRQLVIAWIEIGIFIVSAILIMRWIYNANRNVRALGATGMAITPGWSVGWFFVPFANLVMPYKAMSELWRASASPSRWNTEEAPPLLPWWWFSLLVSGWLAQAAFRYSRKAETIDAMQTVGILSMLSNVAGLLALLALIRIIQRVFAMQASVTTSGLDRPEDEVLSDPPEPLAS</sequence>
<dbReference type="Pfam" id="PF14219">
    <property type="entry name" value="DUF4328"/>
    <property type="match status" value="1"/>
</dbReference>
<feature type="transmembrane region" description="Helical" evidence="1">
    <location>
        <begin position="64"/>
        <end position="85"/>
    </location>
</feature>
<dbReference type="EMBL" id="SMAF01000028">
    <property type="protein sequence ID" value="TCS93344.1"/>
    <property type="molecule type" value="Genomic_DNA"/>
</dbReference>
<evidence type="ECO:0000313" key="4">
    <source>
        <dbReference type="Proteomes" id="UP000294599"/>
    </source>
</evidence>
<organism evidence="3 4">
    <name type="scientific">Pseudofulvimonas gallinarii</name>
    <dbReference type="NCBI Taxonomy" id="634155"/>
    <lineage>
        <taxon>Bacteria</taxon>
        <taxon>Pseudomonadati</taxon>
        <taxon>Pseudomonadota</taxon>
        <taxon>Gammaproteobacteria</taxon>
        <taxon>Lysobacterales</taxon>
        <taxon>Rhodanobacteraceae</taxon>
        <taxon>Pseudofulvimonas</taxon>
    </lineage>
</organism>
<dbReference type="Proteomes" id="UP000294599">
    <property type="component" value="Unassembled WGS sequence"/>
</dbReference>
<protein>
    <submittedName>
        <fullName evidence="3">Uncharacterized protein DUF4328</fullName>
    </submittedName>
</protein>
<name>A0A4R3L5C5_9GAMM</name>
<keyword evidence="1" id="KW-0472">Membrane</keyword>
<gene>
    <name evidence="3" type="ORF">EDC25_12825</name>
</gene>
<feature type="transmembrane region" description="Helical" evidence="1">
    <location>
        <begin position="12"/>
        <end position="36"/>
    </location>
</feature>
<comment type="caution">
    <text evidence="3">The sequence shown here is derived from an EMBL/GenBank/DDBJ whole genome shotgun (WGS) entry which is preliminary data.</text>
</comment>
<feature type="domain" description="DUF4328" evidence="2">
    <location>
        <begin position="54"/>
        <end position="208"/>
    </location>
</feature>
<evidence type="ECO:0000256" key="1">
    <source>
        <dbReference type="SAM" id="Phobius"/>
    </source>
</evidence>
<keyword evidence="1" id="KW-0812">Transmembrane</keyword>
<evidence type="ECO:0000313" key="3">
    <source>
        <dbReference type="EMBL" id="TCS93344.1"/>
    </source>
</evidence>
<reference evidence="3 4" key="1">
    <citation type="submission" date="2019-03" db="EMBL/GenBank/DDBJ databases">
        <title>Genomic Encyclopedia of Type Strains, Phase IV (KMG-IV): sequencing the most valuable type-strain genomes for metagenomic binning, comparative biology and taxonomic classification.</title>
        <authorList>
            <person name="Goeker M."/>
        </authorList>
    </citation>
    <scope>NUCLEOTIDE SEQUENCE [LARGE SCALE GENOMIC DNA]</scope>
    <source>
        <strain evidence="3 4">DSM 21944</strain>
    </source>
</reference>
<feature type="transmembrane region" description="Helical" evidence="1">
    <location>
        <begin position="97"/>
        <end position="116"/>
    </location>
</feature>
<feature type="transmembrane region" description="Helical" evidence="1">
    <location>
        <begin position="183"/>
        <end position="205"/>
    </location>
</feature>
<evidence type="ECO:0000259" key="2">
    <source>
        <dbReference type="Pfam" id="PF14219"/>
    </source>
</evidence>
<accession>A0A4R3L5C5</accession>
<proteinExistence type="predicted"/>
<dbReference type="AlphaFoldDB" id="A0A4R3L5C5"/>
<dbReference type="InterPro" id="IPR025565">
    <property type="entry name" value="DUF4328"/>
</dbReference>
<dbReference type="RefSeq" id="WP_123521195.1">
    <property type="nucleotide sequence ID" value="NZ_JBHLWF010000079.1"/>
</dbReference>
<dbReference type="OrthoDB" id="4174975at2"/>
<feature type="transmembrane region" description="Helical" evidence="1">
    <location>
        <begin position="152"/>
        <end position="171"/>
    </location>
</feature>
<keyword evidence="4" id="KW-1185">Reference proteome</keyword>